<evidence type="ECO:0000256" key="6">
    <source>
        <dbReference type="SAM" id="MobiDB-lite"/>
    </source>
</evidence>
<evidence type="ECO:0000313" key="9">
    <source>
        <dbReference type="EMBL" id="KAK8926135.1"/>
    </source>
</evidence>
<gene>
    <name evidence="9" type="primary">ATE1</name>
    <name evidence="9" type="ORF">KSP39_PZI018296</name>
</gene>
<dbReference type="EMBL" id="JBBWWQ010000016">
    <property type="protein sequence ID" value="KAK8926135.1"/>
    <property type="molecule type" value="Genomic_DNA"/>
</dbReference>
<evidence type="ECO:0000259" key="7">
    <source>
        <dbReference type="Pfam" id="PF04376"/>
    </source>
</evidence>
<comment type="similarity">
    <text evidence="1 5">Belongs to the R-transferase family.</text>
</comment>
<dbReference type="InterPro" id="IPR007471">
    <property type="entry name" value="N-end_Aminoacyl_Trfase_N"/>
</dbReference>
<name>A0AAP0B387_9ASPA</name>
<dbReference type="EC" id="2.3.2.8" evidence="5"/>
<dbReference type="SUPFAM" id="SSF55729">
    <property type="entry name" value="Acyl-CoA N-acyltransferases (Nat)"/>
    <property type="match status" value="1"/>
</dbReference>
<feature type="domain" description="N-end rule aminoacyl transferase C-terminal" evidence="8">
    <location>
        <begin position="347"/>
        <end position="490"/>
    </location>
</feature>
<dbReference type="PIRSF" id="PIRSF037207">
    <property type="entry name" value="ATE1_euk"/>
    <property type="match status" value="1"/>
</dbReference>
<feature type="compositionally biased region" description="Acidic residues" evidence="6">
    <location>
        <begin position="550"/>
        <end position="568"/>
    </location>
</feature>
<evidence type="ECO:0000256" key="3">
    <source>
        <dbReference type="ARBA" id="ARBA00022786"/>
    </source>
</evidence>
<dbReference type="GO" id="GO:0005737">
    <property type="term" value="C:cytoplasm"/>
    <property type="evidence" value="ECO:0007669"/>
    <property type="project" value="TreeGrafter"/>
</dbReference>
<comment type="catalytic activity">
    <reaction evidence="5">
        <text>an N-terminal L-alpha-aminoacyl-[protein] + L-arginyl-tRNA(Arg) = an N-terminal L-arginyl-L-aminoacyl-[protein] + tRNA(Arg) + H(+)</text>
        <dbReference type="Rhea" id="RHEA:10208"/>
        <dbReference type="Rhea" id="RHEA-COMP:9658"/>
        <dbReference type="Rhea" id="RHEA-COMP:9673"/>
        <dbReference type="Rhea" id="RHEA-COMP:10636"/>
        <dbReference type="Rhea" id="RHEA-COMP:10638"/>
        <dbReference type="ChEBI" id="CHEBI:15378"/>
        <dbReference type="ChEBI" id="CHEBI:78442"/>
        <dbReference type="ChEBI" id="CHEBI:78513"/>
        <dbReference type="ChEBI" id="CHEBI:78597"/>
        <dbReference type="ChEBI" id="CHEBI:83562"/>
        <dbReference type="EC" id="2.3.2.8"/>
    </reaction>
</comment>
<dbReference type="Pfam" id="PF04377">
    <property type="entry name" value="ATE_C"/>
    <property type="match status" value="1"/>
</dbReference>
<comment type="caution">
    <text evidence="9">The sequence shown here is derived from an EMBL/GenBank/DDBJ whole genome shotgun (WGS) entry which is preliminary data.</text>
</comment>
<dbReference type="Pfam" id="PF04376">
    <property type="entry name" value="ATE_N"/>
    <property type="match status" value="1"/>
</dbReference>
<comment type="function">
    <text evidence="5">Involved in the post-translational conjugation of arginine to the N-terminal aspartate or glutamate of a protein. This arginylation is required for degradation of the protein via the ubiquitin pathway.</text>
</comment>
<evidence type="ECO:0000313" key="10">
    <source>
        <dbReference type="Proteomes" id="UP001418222"/>
    </source>
</evidence>
<dbReference type="AlphaFoldDB" id="A0AAP0B387"/>
<dbReference type="PANTHER" id="PTHR21367:SF1">
    <property type="entry name" value="ARGINYL-TRNA--PROTEIN TRANSFERASE 1"/>
    <property type="match status" value="1"/>
</dbReference>
<evidence type="ECO:0000256" key="2">
    <source>
        <dbReference type="ARBA" id="ARBA00022679"/>
    </source>
</evidence>
<dbReference type="InterPro" id="IPR007472">
    <property type="entry name" value="N-end_Aminoacyl_Trfase_C"/>
</dbReference>
<dbReference type="InterPro" id="IPR017137">
    <property type="entry name" value="Arg-tRNA-P_Trfase_1_euk"/>
</dbReference>
<dbReference type="Proteomes" id="UP001418222">
    <property type="component" value="Unassembled WGS sequence"/>
</dbReference>
<organism evidence="9 10">
    <name type="scientific">Platanthera zijinensis</name>
    <dbReference type="NCBI Taxonomy" id="2320716"/>
    <lineage>
        <taxon>Eukaryota</taxon>
        <taxon>Viridiplantae</taxon>
        <taxon>Streptophyta</taxon>
        <taxon>Embryophyta</taxon>
        <taxon>Tracheophyta</taxon>
        <taxon>Spermatophyta</taxon>
        <taxon>Magnoliopsida</taxon>
        <taxon>Liliopsida</taxon>
        <taxon>Asparagales</taxon>
        <taxon>Orchidaceae</taxon>
        <taxon>Orchidoideae</taxon>
        <taxon>Orchideae</taxon>
        <taxon>Orchidinae</taxon>
        <taxon>Platanthera</taxon>
    </lineage>
</organism>
<keyword evidence="4 5" id="KW-0012">Acyltransferase</keyword>
<dbReference type="GO" id="GO:0004057">
    <property type="term" value="F:arginyl-tRNA--protein transferase activity"/>
    <property type="evidence" value="ECO:0007669"/>
    <property type="project" value="UniProtKB-EC"/>
</dbReference>
<sequence length="644" mass="72488">MDGGASSSRRVVGGGGSAGETVLVDHGRRRSPCGYCRSPGCTSISHGLWAQSIKADDYQDLLDRGWRRSGCFLYKPVMERTCCPSYTIRLKACDFVLSKEQTRVQKKMERFVDGMLNPRKPEHSKEVRPANGCIDSRNNHSLADSLGNTFGETLSGNNEKKNKEDVFLQVLSKGVDNAVNSCIERGEFPSIQLPNAVVKKVERQAKRKLSEDLLYTSNISFQIAALLRRAQYAQEKHSTAYLVNLNPNGGSLDIPANVIAEKLSSSIKCNEHIGLLVKACNGHLNFYSSNNQSNYLDLVSNTETFIQISEGARDKKTESSSTHSSANIPFKKRKLEIRLKRSSFDPEEFSLYKRYQINIHGDLPDKVTESSYRRFLVDTPIIFVPPTSSSRSVPACGFGSFHQQYVIDDKLVAVGVIDILPRCLSSKYLFWDPDLSFLSLGKYSALQEINWVKDSHEQCTSLQYYYLGFYIHSCNKMRYKAAYRPSELLCPLRYEWVPFDIARPLLDKKSYVVLSDIATRPFNRSSPPLLKTSNGTSFADNNCLSIASSSEDDEAGADHEFLDEDEDNKSDTEDSDESLHGELRRFDISNILIGLHGSRLRFKDLQRVFGPIDKSIIRDLELQLERYVRVVGSDLSSHIIYSLG</sequence>
<evidence type="ECO:0000256" key="5">
    <source>
        <dbReference type="PIRNR" id="PIRNR037207"/>
    </source>
</evidence>
<protein>
    <recommendedName>
        <fullName evidence="5">Arginyl-tRNA--protein transferase</fullName>
        <ecNumber evidence="5">2.3.2.8</ecNumber>
    </recommendedName>
</protein>
<keyword evidence="10" id="KW-1185">Reference proteome</keyword>
<proteinExistence type="inferred from homology"/>
<dbReference type="InterPro" id="IPR016181">
    <property type="entry name" value="Acyl_CoA_acyltransferase"/>
</dbReference>
<dbReference type="PANTHER" id="PTHR21367">
    <property type="entry name" value="ARGININE-TRNA-PROTEIN TRANSFERASE 1"/>
    <property type="match status" value="1"/>
</dbReference>
<feature type="compositionally biased region" description="Basic and acidic residues" evidence="6">
    <location>
        <begin position="569"/>
        <end position="578"/>
    </location>
</feature>
<reference evidence="9 10" key="1">
    <citation type="journal article" date="2022" name="Nat. Plants">
        <title>Genomes of leafy and leafless Platanthera orchids illuminate the evolution of mycoheterotrophy.</title>
        <authorList>
            <person name="Li M.H."/>
            <person name="Liu K.W."/>
            <person name="Li Z."/>
            <person name="Lu H.C."/>
            <person name="Ye Q.L."/>
            <person name="Zhang D."/>
            <person name="Wang J.Y."/>
            <person name="Li Y.F."/>
            <person name="Zhong Z.M."/>
            <person name="Liu X."/>
            <person name="Yu X."/>
            <person name="Liu D.K."/>
            <person name="Tu X.D."/>
            <person name="Liu B."/>
            <person name="Hao Y."/>
            <person name="Liao X.Y."/>
            <person name="Jiang Y.T."/>
            <person name="Sun W.H."/>
            <person name="Chen J."/>
            <person name="Chen Y.Q."/>
            <person name="Ai Y."/>
            <person name="Zhai J.W."/>
            <person name="Wu S.S."/>
            <person name="Zhou Z."/>
            <person name="Hsiao Y.Y."/>
            <person name="Wu W.L."/>
            <person name="Chen Y.Y."/>
            <person name="Lin Y.F."/>
            <person name="Hsu J.L."/>
            <person name="Li C.Y."/>
            <person name="Wang Z.W."/>
            <person name="Zhao X."/>
            <person name="Zhong W.Y."/>
            <person name="Ma X.K."/>
            <person name="Ma L."/>
            <person name="Huang J."/>
            <person name="Chen G.Z."/>
            <person name="Huang M.Z."/>
            <person name="Huang L."/>
            <person name="Peng D.H."/>
            <person name="Luo Y.B."/>
            <person name="Zou S.Q."/>
            <person name="Chen S.P."/>
            <person name="Lan S."/>
            <person name="Tsai W.C."/>
            <person name="Van de Peer Y."/>
            <person name="Liu Z.J."/>
        </authorList>
    </citation>
    <scope>NUCLEOTIDE SEQUENCE [LARGE SCALE GENOMIC DNA]</scope>
    <source>
        <strain evidence="9">Lor287</strain>
    </source>
</reference>
<keyword evidence="3 5" id="KW-0833">Ubl conjugation pathway</keyword>
<keyword evidence="2 5" id="KW-0808">Transferase</keyword>
<feature type="region of interest" description="Disordered" evidence="6">
    <location>
        <begin position="550"/>
        <end position="578"/>
    </location>
</feature>
<evidence type="ECO:0000256" key="1">
    <source>
        <dbReference type="ARBA" id="ARBA00009991"/>
    </source>
</evidence>
<accession>A0AAP0B387</accession>
<evidence type="ECO:0000256" key="4">
    <source>
        <dbReference type="ARBA" id="ARBA00023315"/>
    </source>
</evidence>
<feature type="domain" description="N-end aminoacyl transferase N-terminal" evidence="7">
    <location>
        <begin position="31"/>
        <end position="103"/>
    </location>
</feature>
<evidence type="ECO:0000259" key="8">
    <source>
        <dbReference type="Pfam" id="PF04377"/>
    </source>
</evidence>
<dbReference type="InterPro" id="IPR030700">
    <property type="entry name" value="N-end_Aminoacyl_Trfase"/>
</dbReference>